<reference evidence="1 2" key="1">
    <citation type="submission" date="2019-06" db="EMBL/GenBank/DDBJ databases">
        <title>Whole genome shotgun sequence of Microbacterium testaceum NBRC 12675.</title>
        <authorList>
            <person name="Hosoyama A."/>
            <person name="Uohara A."/>
            <person name="Ohji S."/>
            <person name="Ichikawa N."/>
        </authorList>
    </citation>
    <scope>NUCLEOTIDE SEQUENCE [LARGE SCALE GENOMIC DNA]</scope>
    <source>
        <strain evidence="1 2">NBRC 12675</strain>
    </source>
</reference>
<dbReference type="RefSeq" id="WP_141378446.1">
    <property type="nucleotide sequence ID" value="NZ_BJML01000021.1"/>
</dbReference>
<dbReference type="AlphaFoldDB" id="A0A4Y3QRZ2"/>
<dbReference type="OrthoDB" id="2329767at2"/>
<name>A0A4Y3QRZ2_MICTE</name>
<evidence type="ECO:0000313" key="2">
    <source>
        <dbReference type="Proteomes" id="UP000319525"/>
    </source>
</evidence>
<evidence type="ECO:0000313" key="1">
    <source>
        <dbReference type="EMBL" id="GEB47443.1"/>
    </source>
</evidence>
<organism evidence="1 2">
    <name type="scientific">Microbacterium testaceum</name>
    <name type="common">Aureobacterium testaceum</name>
    <name type="synonym">Brevibacterium testaceum</name>
    <dbReference type="NCBI Taxonomy" id="2033"/>
    <lineage>
        <taxon>Bacteria</taxon>
        <taxon>Bacillati</taxon>
        <taxon>Actinomycetota</taxon>
        <taxon>Actinomycetes</taxon>
        <taxon>Micrococcales</taxon>
        <taxon>Microbacteriaceae</taxon>
        <taxon>Microbacterium</taxon>
    </lineage>
</organism>
<proteinExistence type="predicted"/>
<gene>
    <name evidence="1" type="ORF">MTE01_33880</name>
</gene>
<comment type="caution">
    <text evidence="1">The sequence shown here is derived from an EMBL/GenBank/DDBJ whole genome shotgun (WGS) entry which is preliminary data.</text>
</comment>
<protein>
    <submittedName>
        <fullName evidence="1">Uncharacterized protein</fullName>
    </submittedName>
</protein>
<dbReference type="Proteomes" id="UP000319525">
    <property type="component" value="Unassembled WGS sequence"/>
</dbReference>
<accession>A0A4Y3QRZ2</accession>
<dbReference type="EMBL" id="BJML01000021">
    <property type="protein sequence ID" value="GEB47443.1"/>
    <property type="molecule type" value="Genomic_DNA"/>
</dbReference>
<sequence>MGSHHFETLRRVVIDASKGSSWAKAVREWQVTGVEEDPTSTGSCVCGKNNLRYLYQIENHHTGGALFPIGSVCVNLFEVKTLKRDVKVLRRLFDLRAAFTAHRRVELKDGHFTRNVLADLWENGAFPDNRYNRENGENDYKFLLDLFNRQRPPTANERKKVWALINRTIRPFVLQDDRLK</sequence>
<dbReference type="GeneID" id="57146053"/>